<feature type="domain" description="DEAD-box RNA helicase Q" evidence="9">
    <location>
        <begin position="44"/>
        <end position="72"/>
    </location>
</feature>
<evidence type="ECO:0000256" key="5">
    <source>
        <dbReference type="PROSITE-ProRule" id="PRU00552"/>
    </source>
</evidence>
<dbReference type="SUPFAM" id="SSF52540">
    <property type="entry name" value="P-loop containing nucleoside triphosphate hydrolases"/>
    <property type="match status" value="2"/>
</dbReference>
<dbReference type="GO" id="GO:0003724">
    <property type="term" value="F:RNA helicase activity"/>
    <property type="evidence" value="ECO:0007669"/>
    <property type="project" value="InterPro"/>
</dbReference>
<dbReference type="PROSITE" id="PS51192">
    <property type="entry name" value="HELICASE_ATP_BIND_1"/>
    <property type="match status" value="1"/>
</dbReference>
<evidence type="ECO:0000259" key="8">
    <source>
        <dbReference type="PROSITE" id="PS51194"/>
    </source>
</evidence>
<name>F0X1I2_9STRA</name>
<evidence type="ECO:0000256" key="4">
    <source>
        <dbReference type="ARBA" id="ARBA00022840"/>
    </source>
</evidence>
<feature type="domain" description="Helicase ATP-binding" evidence="7">
    <location>
        <begin position="75"/>
        <end position="248"/>
    </location>
</feature>
<dbReference type="InterPro" id="IPR001650">
    <property type="entry name" value="Helicase_C-like"/>
</dbReference>
<evidence type="ECO:0000313" key="10">
    <source>
        <dbReference type="EMBL" id="CCA27668.1"/>
    </source>
</evidence>
<keyword evidence="3 6" id="KW-0347">Helicase</keyword>
<dbReference type="InterPro" id="IPR050079">
    <property type="entry name" value="DEAD_box_RNA_helicase"/>
</dbReference>
<dbReference type="CDD" id="cd17955">
    <property type="entry name" value="DEADc_DDX49"/>
    <property type="match status" value="1"/>
</dbReference>
<sequence length="502" mass="55930">MSVLFATRKRARSVVDSDKRDGVVVEGYIKGHKDESRTTTSIAESFESLGINSWLVKKCSQIGMTTPTTVQQHCIPAILDGRNVLGVAQTGSGKTAAFALPILHSLSMDPYGPFAVILTPTRELAFQIADQMNIFGTFTGVRCAVIVGGMDMLEQKMKLQQQPHIIIATPGRLHDHLMHPDAPNLSLVKFLVLDEADRLLEQSFKSDLTFVLGKLPPAENRQTLYFTATLTEELNQVAGSDSFRFDGTALIKTRDALEQYYLFFPQQIKMTYLMYLLLSLTPQVEETNRQKQRYSKHSAKSLEKTLKSLEATAQAAKSVIVFVSKCQTCELIGEVTRELGLNCVTLHSIMSQSRRLAALGKFTSGLAPILISTDVASRGLDIPTVDVVIQFDLPRVASTYIHRVGRACRTGGRGRSISLVTQHDIALLQHLEAHVGKKMDNYEVFAKEEQVLKLLNDVSVATRCAKLKLYERGFEDKVRERKARRSKQYGRLSDQKSHLAIE</sequence>
<dbReference type="GO" id="GO:0005829">
    <property type="term" value="C:cytosol"/>
    <property type="evidence" value="ECO:0007669"/>
    <property type="project" value="TreeGrafter"/>
</dbReference>
<keyword evidence="4 6" id="KW-0067">ATP-binding</keyword>
<feature type="domain" description="Helicase C-terminal" evidence="8">
    <location>
        <begin position="301"/>
        <end position="450"/>
    </location>
</feature>
<dbReference type="GO" id="GO:0003676">
    <property type="term" value="F:nucleic acid binding"/>
    <property type="evidence" value="ECO:0007669"/>
    <property type="project" value="InterPro"/>
</dbReference>
<accession>F0X1I2</accession>
<dbReference type="PROSITE" id="PS51195">
    <property type="entry name" value="Q_MOTIF"/>
    <property type="match status" value="1"/>
</dbReference>
<dbReference type="InterPro" id="IPR027417">
    <property type="entry name" value="P-loop_NTPase"/>
</dbReference>
<dbReference type="SMART" id="SM00490">
    <property type="entry name" value="HELICc"/>
    <property type="match status" value="1"/>
</dbReference>
<dbReference type="Gene3D" id="3.40.50.300">
    <property type="entry name" value="P-loop containing nucleotide triphosphate hydrolases"/>
    <property type="match status" value="2"/>
</dbReference>
<protein>
    <submittedName>
        <fullName evidence="10">DEAD/DEAH box RNA helicase putative</fullName>
    </submittedName>
</protein>
<dbReference type="EMBL" id="FR824632">
    <property type="protein sequence ID" value="CCA27668.1"/>
    <property type="molecule type" value="Genomic_DNA"/>
</dbReference>
<evidence type="ECO:0000313" key="11">
    <source>
        <dbReference type="EMBL" id="CCA27823.1"/>
    </source>
</evidence>
<dbReference type="GO" id="GO:0005524">
    <property type="term" value="F:ATP binding"/>
    <property type="evidence" value="ECO:0007669"/>
    <property type="project" value="UniProtKB-KW"/>
</dbReference>
<dbReference type="PROSITE" id="PS51194">
    <property type="entry name" value="HELICASE_CTER"/>
    <property type="match status" value="1"/>
</dbReference>
<reference evidence="10" key="2">
    <citation type="submission" date="2011-02" db="EMBL/GenBank/DDBJ databases">
        <authorList>
            <person name="MacLean D."/>
        </authorList>
    </citation>
    <scope>NUCLEOTIDE SEQUENCE</scope>
</reference>
<dbReference type="CDD" id="cd18787">
    <property type="entry name" value="SF2_C_DEAD"/>
    <property type="match status" value="1"/>
</dbReference>
<dbReference type="InterPro" id="IPR000629">
    <property type="entry name" value="RNA-helicase_DEAD-box_CS"/>
</dbReference>
<keyword evidence="1 6" id="KW-0547">Nucleotide-binding</keyword>
<evidence type="ECO:0000256" key="2">
    <source>
        <dbReference type="ARBA" id="ARBA00022801"/>
    </source>
</evidence>
<dbReference type="AlphaFoldDB" id="F0X1I2"/>
<dbReference type="Pfam" id="PF00270">
    <property type="entry name" value="DEAD"/>
    <property type="match status" value="1"/>
</dbReference>
<dbReference type="PANTHER" id="PTHR47959">
    <property type="entry name" value="ATP-DEPENDENT RNA HELICASE RHLE-RELATED"/>
    <property type="match status" value="1"/>
</dbReference>
<dbReference type="HOGENOM" id="CLU_003041_1_1_1"/>
<evidence type="ECO:0000256" key="6">
    <source>
        <dbReference type="RuleBase" id="RU000492"/>
    </source>
</evidence>
<evidence type="ECO:0000256" key="1">
    <source>
        <dbReference type="ARBA" id="ARBA00022741"/>
    </source>
</evidence>
<gene>
    <name evidence="10" type="primary">AlNc14C624G12273</name>
    <name evidence="11" type="synonym">AlNc14C721G12443</name>
    <name evidence="10" type="ORF">ALNC14_138120</name>
    <name evidence="11" type="ORF">ALNC14_139670</name>
</gene>
<dbReference type="GO" id="GO:0016787">
    <property type="term" value="F:hydrolase activity"/>
    <property type="evidence" value="ECO:0007669"/>
    <property type="project" value="UniProtKB-KW"/>
</dbReference>
<dbReference type="Pfam" id="PF00271">
    <property type="entry name" value="Helicase_C"/>
    <property type="match status" value="1"/>
</dbReference>
<keyword evidence="2 6" id="KW-0378">Hydrolase</keyword>
<reference evidence="10" key="1">
    <citation type="journal article" date="2011" name="PLoS Biol.">
        <title>Gene gain and loss during evolution of obligate parasitism in the white rust pathogen of Arabidopsis thaliana.</title>
        <authorList>
            <person name="Kemen E."/>
            <person name="Gardiner A."/>
            <person name="Schultz-Larsen T."/>
            <person name="Kemen A.C."/>
            <person name="Balmuth A.L."/>
            <person name="Robert-Seilaniantz A."/>
            <person name="Bailey K."/>
            <person name="Holub E."/>
            <person name="Studholme D.J."/>
            <person name="Maclean D."/>
            <person name="Jones J.D."/>
        </authorList>
    </citation>
    <scope>NUCLEOTIDE SEQUENCE</scope>
</reference>
<comment type="similarity">
    <text evidence="6">Belongs to the DEAD box helicase family.</text>
</comment>
<evidence type="ECO:0000259" key="9">
    <source>
        <dbReference type="PROSITE" id="PS51195"/>
    </source>
</evidence>
<dbReference type="SMART" id="SM00487">
    <property type="entry name" value="DEXDc"/>
    <property type="match status" value="1"/>
</dbReference>
<dbReference type="EMBL" id="FR824686">
    <property type="protein sequence ID" value="CCA27823.1"/>
    <property type="molecule type" value="Genomic_DNA"/>
</dbReference>
<feature type="short sequence motif" description="Q motif" evidence="5">
    <location>
        <begin position="44"/>
        <end position="72"/>
    </location>
</feature>
<organism evidence="10">
    <name type="scientific">Albugo laibachii Nc14</name>
    <dbReference type="NCBI Taxonomy" id="890382"/>
    <lineage>
        <taxon>Eukaryota</taxon>
        <taxon>Sar</taxon>
        <taxon>Stramenopiles</taxon>
        <taxon>Oomycota</taxon>
        <taxon>Peronosporomycetes</taxon>
        <taxon>Albuginales</taxon>
        <taxon>Albuginaceae</taxon>
        <taxon>Albugo</taxon>
    </lineage>
</organism>
<dbReference type="InterPro" id="IPR011545">
    <property type="entry name" value="DEAD/DEAH_box_helicase_dom"/>
</dbReference>
<dbReference type="PANTHER" id="PTHR47959:SF24">
    <property type="entry name" value="ATP-DEPENDENT RNA HELICASE"/>
    <property type="match status" value="1"/>
</dbReference>
<proteinExistence type="inferred from homology"/>
<dbReference type="InterPro" id="IPR014014">
    <property type="entry name" value="RNA_helicase_DEAD_Q_motif"/>
</dbReference>
<dbReference type="InterPro" id="IPR014001">
    <property type="entry name" value="Helicase_ATP-bd"/>
</dbReference>
<dbReference type="PROSITE" id="PS00039">
    <property type="entry name" value="DEAD_ATP_HELICASE"/>
    <property type="match status" value="1"/>
</dbReference>
<evidence type="ECO:0000256" key="3">
    <source>
        <dbReference type="ARBA" id="ARBA00022806"/>
    </source>
</evidence>
<evidence type="ECO:0000259" key="7">
    <source>
        <dbReference type="PROSITE" id="PS51192"/>
    </source>
</evidence>